<evidence type="ECO:0000256" key="10">
    <source>
        <dbReference type="ARBA" id="ARBA00023065"/>
    </source>
</evidence>
<feature type="transmembrane region" description="Helical" evidence="13">
    <location>
        <begin position="192"/>
        <end position="213"/>
    </location>
</feature>
<keyword evidence="8 13" id="KW-0812">Transmembrane</keyword>
<dbReference type="GO" id="GO:0005886">
    <property type="term" value="C:plasma membrane"/>
    <property type="evidence" value="ECO:0007669"/>
    <property type="project" value="UniProtKB-SubCell"/>
</dbReference>
<sequence>MIRDITKGNPAKLIIFFTIPLLIGNLFQQFYSIADTLIVGRTLGVNALAAVGCTGSIMFLIIGFAQGITSGFSIITAQRFGAGDEQGVRHSYAASIILSLLITIVLTIVSVILARPILEIMHTPAEIIEDAYNFIIVIYWAIIVSVLFNLFSNVIRALGDSRTPLLFLIAASILNIILDFILILKFSMGVSGAAWATTISQAFSAILCLIYITKKMPILKLHKEDWYLTKEILWEHLRVGIPMGFQASIIAIGAIILQFALNNLGEVSVAAYTAAQKIDIIAIQPMMSFGITMATYVAQNYGANKIKRIHIGVKQCSIISVGFSIVVGAINILAGQWMIRLFVGNGQPQVVSLAQIYLNINGAMYFLLALLFVYRYSLQGLGQSFAPTLAGVMELCMRTFAAVIISKHLGFAGVSLANPLAWIGSCIPLGIAYYITMKKLKGSSKAVPVSEKSSLYSFTLNKGNQSDRN</sequence>
<dbReference type="NCBIfam" id="TIGR00797">
    <property type="entry name" value="matE"/>
    <property type="match status" value="1"/>
</dbReference>
<evidence type="ECO:0000256" key="8">
    <source>
        <dbReference type="ARBA" id="ARBA00022692"/>
    </source>
</evidence>
<dbReference type="InterPro" id="IPR050222">
    <property type="entry name" value="MATE_MdtK"/>
</dbReference>
<comment type="subcellular location">
    <subcellularLocation>
        <location evidence="2">Cell membrane</location>
        <topology evidence="2">Multi-pass membrane protein</topology>
    </subcellularLocation>
</comment>
<keyword evidence="5" id="KW-0813">Transport</keyword>
<dbReference type="RefSeq" id="WP_015614417.1">
    <property type="nucleotide sequence ID" value="NC_021182.1"/>
</dbReference>
<feature type="transmembrane region" description="Helical" evidence="13">
    <location>
        <begin position="385"/>
        <end position="405"/>
    </location>
</feature>
<evidence type="ECO:0000256" key="5">
    <source>
        <dbReference type="ARBA" id="ARBA00022448"/>
    </source>
</evidence>
<protein>
    <recommendedName>
        <fullName evidence="4">Probable multidrug resistance protein NorM</fullName>
    </recommendedName>
    <alternativeName>
        <fullName evidence="12">Multidrug-efflux transporter</fullName>
    </alternativeName>
</protein>
<feature type="transmembrane region" description="Helical" evidence="13">
    <location>
        <begin position="92"/>
        <end position="114"/>
    </location>
</feature>
<feature type="transmembrane region" description="Helical" evidence="13">
    <location>
        <begin position="134"/>
        <end position="152"/>
    </location>
</feature>
<keyword evidence="7" id="KW-1003">Cell membrane</keyword>
<dbReference type="GO" id="GO:0006811">
    <property type="term" value="P:monoatomic ion transport"/>
    <property type="evidence" value="ECO:0007669"/>
    <property type="project" value="UniProtKB-KW"/>
</dbReference>
<proteinExistence type="inferred from homology"/>
<dbReference type="PANTHER" id="PTHR43298:SF2">
    <property type="entry name" value="FMN_FAD EXPORTER YEEO-RELATED"/>
    <property type="match status" value="1"/>
</dbReference>
<dbReference type="KEGG" id="cpas:Clopa_1093"/>
<evidence type="ECO:0000256" key="9">
    <source>
        <dbReference type="ARBA" id="ARBA00022989"/>
    </source>
</evidence>
<dbReference type="OrthoDB" id="9776324at2"/>
<dbReference type="CDD" id="cd13138">
    <property type="entry name" value="MATE_yoeA_like"/>
    <property type="match status" value="1"/>
</dbReference>
<dbReference type="eggNOG" id="COG0534">
    <property type="taxonomic scope" value="Bacteria"/>
</dbReference>
<evidence type="ECO:0000313" key="15">
    <source>
        <dbReference type="Proteomes" id="UP000013523"/>
    </source>
</evidence>
<evidence type="ECO:0000256" key="1">
    <source>
        <dbReference type="ARBA" id="ARBA00003408"/>
    </source>
</evidence>
<feature type="transmembrane region" description="Helical" evidence="13">
    <location>
        <begin position="318"/>
        <end position="339"/>
    </location>
</feature>
<dbReference type="PATRIC" id="fig|86416.3.peg.1091"/>
<evidence type="ECO:0000256" key="2">
    <source>
        <dbReference type="ARBA" id="ARBA00004651"/>
    </source>
</evidence>
<evidence type="ECO:0000256" key="12">
    <source>
        <dbReference type="ARBA" id="ARBA00031636"/>
    </source>
</evidence>
<feature type="transmembrane region" description="Helical" evidence="13">
    <location>
        <begin position="351"/>
        <end position="373"/>
    </location>
</feature>
<feature type="transmembrane region" description="Helical" evidence="13">
    <location>
        <begin position="12"/>
        <end position="31"/>
    </location>
</feature>
<feature type="transmembrane region" description="Helical" evidence="13">
    <location>
        <begin position="43"/>
        <end position="65"/>
    </location>
</feature>
<dbReference type="STRING" id="86416.Clopa_1093"/>
<evidence type="ECO:0000256" key="4">
    <source>
        <dbReference type="ARBA" id="ARBA00020268"/>
    </source>
</evidence>
<evidence type="ECO:0000256" key="13">
    <source>
        <dbReference type="SAM" id="Phobius"/>
    </source>
</evidence>
<dbReference type="AlphaFoldDB" id="R4K6H1"/>
<keyword evidence="15" id="KW-1185">Reference proteome</keyword>
<dbReference type="GO" id="GO:0015297">
    <property type="term" value="F:antiporter activity"/>
    <property type="evidence" value="ECO:0007669"/>
    <property type="project" value="UniProtKB-KW"/>
</dbReference>
<dbReference type="Pfam" id="PF01554">
    <property type="entry name" value="MatE"/>
    <property type="match status" value="2"/>
</dbReference>
<keyword evidence="6" id="KW-0050">Antiport</keyword>
<accession>R4K6H1</accession>
<evidence type="ECO:0000256" key="3">
    <source>
        <dbReference type="ARBA" id="ARBA00010199"/>
    </source>
</evidence>
<evidence type="ECO:0000256" key="7">
    <source>
        <dbReference type="ARBA" id="ARBA00022475"/>
    </source>
</evidence>
<dbReference type="GO" id="GO:0042910">
    <property type="term" value="F:xenobiotic transmembrane transporter activity"/>
    <property type="evidence" value="ECO:0007669"/>
    <property type="project" value="InterPro"/>
</dbReference>
<dbReference type="PANTHER" id="PTHR43298">
    <property type="entry name" value="MULTIDRUG RESISTANCE PROTEIN NORM-RELATED"/>
    <property type="match status" value="1"/>
</dbReference>
<feature type="transmembrane region" description="Helical" evidence="13">
    <location>
        <begin position="411"/>
        <end position="435"/>
    </location>
</feature>
<dbReference type="InterPro" id="IPR048279">
    <property type="entry name" value="MdtK-like"/>
</dbReference>
<dbReference type="EMBL" id="CP003261">
    <property type="protein sequence ID" value="AGK96094.1"/>
    <property type="molecule type" value="Genomic_DNA"/>
</dbReference>
<dbReference type="PIRSF" id="PIRSF006603">
    <property type="entry name" value="DinF"/>
    <property type="match status" value="1"/>
</dbReference>
<comment type="function">
    <text evidence="1">Multidrug efflux pump.</text>
</comment>
<keyword evidence="10" id="KW-0406">Ion transport</keyword>
<dbReference type="InterPro" id="IPR002528">
    <property type="entry name" value="MATE_fam"/>
</dbReference>
<keyword evidence="11 13" id="KW-0472">Membrane</keyword>
<evidence type="ECO:0000313" key="14">
    <source>
        <dbReference type="EMBL" id="AGK96094.1"/>
    </source>
</evidence>
<feature type="transmembrane region" description="Helical" evidence="13">
    <location>
        <begin position="164"/>
        <end position="186"/>
    </location>
</feature>
<name>R4K6H1_CLOPA</name>
<gene>
    <name evidence="14" type="ORF">Clopa_1093</name>
</gene>
<dbReference type="HOGENOM" id="CLU_012893_5_0_9"/>
<feature type="transmembrane region" description="Helical" evidence="13">
    <location>
        <begin position="239"/>
        <end position="260"/>
    </location>
</feature>
<comment type="similarity">
    <text evidence="3">Belongs to the multi antimicrobial extrusion (MATE) (TC 2.A.66.1) family.</text>
</comment>
<evidence type="ECO:0000256" key="11">
    <source>
        <dbReference type="ARBA" id="ARBA00023136"/>
    </source>
</evidence>
<keyword evidence="9 13" id="KW-1133">Transmembrane helix</keyword>
<dbReference type="Proteomes" id="UP000013523">
    <property type="component" value="Chromosome"/>
</dbReference>
<feature type="transmembrane region" description="Helical" evidence="13">
    <location>
        <begin position="280"/>
        <end position="298"/>
    </location>
</feature>
<evidence type="ECO:0000256" key="6">
    <source>
        <dbReference type="ARBA" id="ARBA00022449"/>
    </source>
</evidence>
<reference evidence="14 15" key="1">
    <citation type="submission" date="2012-01" db="EMBL/GenBank/DDBJ databases">
        <title>Complete sequence of chromosome of Clostridium pasteurianum BC1.</title>
        <authorList>
            <consortium name="US DOE Joint Genome Institute"/>
            <person name="Lucas S."/>
            <person name="Han J."/>
            <person name="Lapidus A."/>
            <person name="Cheng J.-F."/>
            <person name="Goodwin L."/>
            <person name="Pitluck S."/>
            <person name="Peters L."/>
            <person name="Mikhailova N."/>
            <person name="Teshima H."/>
            <person name="Detter J.C."/>
            <person name="Han C."/>
            <person name="Tapia R."/>
            <person name="Land M."/>
            <person name="Hauser L."/>
            <person name="Kyrpides N."/>
            <person name="Ivanova N."/>
            <person name="Pagani I."/>
            <person name="Dunn J."/>
            <person name="Taghavi S."/>
            <person name="Francis A."/>
            <person name="van der Lelie D."/>
            <person name="Woyke T."/>
        </authorList>
    </citation>
    <scope>NUCLEOTIDE SEQUENCE [LARGE SCALE GENOMIC DNA]</scope>
    <source>
        <strain evidence="14 15">BC1</strain>
    </source>
</reference>
<organism evidence="14 15">
    <name type="scientific">Clostridium pasteurianum BC1</name>
    <dbReference type="NCBI Taxonomy" id="86416"/>
    <lineage>
        <taxon>Bacteria</taxon>
        <taxon>Bacillati</taxon>
        <taxon>Bacillota</taxon>
        <taxon>Clostridia</taxon>
        <taxon>Eubacteriales</taxon>
        <taxon>Clostridiaceae</taxon>
        <taxon>Clostridium</taxon>
    </lineage>
</organism>